<dbReference type="EMBL" id="BKCJ010002860">
    <property type="protein sequence ID" value="GEU51399.1"/>
    <property type="molecule type" value="Genomic_DNA"/>
</dbReference>
<dbReference type="CDD" id="cd00303">
    <property type="entry name" value="retropepsin_like"/>
    <property type="match status" value="1"/>
</dbReference>
<dbReference type="InterPro" id="IPR032567">
    <property type="entry name" value="RTL1-rel"/>
</dbReference>
<dbReference type="AlphaFoldDB" id="A0A6L2KR32"/>
<evidence type="ECO:0008006" key="3">
    <source>
        <dbReference type="Google" id="ProtNLM"/>
    </source>
</evidence>
<dbReference type="Pfam" id="PF08284">
    <property type="entry name" value="RVP_2"/>
    <property type="match status" value="1"/>
</dbReference>
<proteinExistence type="predicted"/>
<organism evidence="2">
    <name type="scientific">Tanacetum cinerariifolium</name>
    <name type="common">Dalmatian daisy</name>
    <name type="synonym">Chrysanthemum cinerariifolium</name>
    <dbReference type="NCBI Taxonomy" id="118510"/>
    <lineage>
        <taxon>Eukaryota</taxon>
        <taxon>Viridiplantae</taxon>
        <taxon>Streptophyta</taxon>
        <taxon>Embryophyta</taxon>
        <taxon>Tracheophyta</taxon>
        <taxon>Spermatophyta</taxon>
        <taxon>Magnoliopsida</taxon>
        <taxon>eudicotyledons</taxon>
        <taxon>Gunneridae</taxon>
        <taxon>Pentapetalae</taxon>
        <taxon>asterids</taxon>
        <taxon>campanulids</taxon>
        <taxon>Asterales</taxon>
        <taxon>Asteraceae</taxon>
        <taxon>Asteroideae</taxon>
        <taxon>Anthemideae</taxon>
        <taxon>Anthemidinae</taxon>
        <taxon>Tanacetum</taxon>
    </lineage>
</organism>
<keyword evidence="1" id="KW-0732">Signal</keyword>
<evidence type="ECO:0000313" key="2">
    <source>
        <dbReference type="EMBL" id="GEU51399.1"/>
    </source>
</evidence>
<reference evidence="2" key="1">
    <citation type="journal article" date="2019" name="Sci. Rep.">
        <title>Draft genome of Tanacetum cinerariifolium, the natural source of mosquito coil.</title>
        <authorList>
            <person name="Yamashiro T."/>
            <person name="Shiraishi A."/>
            <person name="Satake H."/>
            <person name="Nakayama K."/>
        </authorList>
    </citation>
    <scope>NUCLEOTIDE SEQUENCE</scope>
</reference>
<accession>A0A6L2KR32</accession>
<protein>
    <recommendedName>
        <fullName evidence="3">Reverse transcriptase domain-containing protein</fullName>
    </recommendedName>
</protein>
<dbReference type="PANTHER" id="PTHR15503">
    <property type="entry name" value="LDOC1 RELATED"/>
    <property type="match status" value="1"/>
</dbReference>
<sequence length="423" mass="47193">MTHNSLQSVEVIATVLPFFLAELSLAGPLPVSSGGALGITITSSGNALEHFIPNTWDEIVEAMLEIAPTTLEGVNQRVTKLATTVRQDTNEFYVRFEDAQDDQDFLRARVNTLLRDRPFHRHTAMLLDRDVTYARRAWTSFEDRSSEDRTLGHIQTLEARDLEAQDEPAKAGGSWPGEKKPYVGFKPLWPKYNYHYDGQCDPKCTNYKRIGHSARDCKSQPDAANNRREPKGQIKEFSLALSAANGNAVARAYAVGTTRTNPNSNVVTGTFLLNNRYALNIFDTGADKSFVSTAFSSLIDIIPTTLDHGYDIELADGRIIWVNTLIRGCTLNFLNHPFSIDLRPVEMGSFDVIIAHVTTKKAGDKSKEKRLEDVPIVQDFPEVFPEDFLGIPPTRQVELQIDLIPGVAPIAWAPYRLAPCEMK</sequence>
<feature type="chain" id="PRO_5027112340" description="Reverse transcriptase domain-containing protein" evidence="1">
    <location>
        <begin position="27"/>
        <end position="423"/>
    </location>
</feature>
<name>A0A6L2KR32_TANCI</name>
<gene>
    <name evidence="2" type="ORF">Tci_023377</name>
</gene>
<comment type="caution">
    <text evidence="2">The sequence shown here is derived from an EMBL/GenBank/DDBJ whole genome shotgun (WGS) entry which is preliminary data.</text>
</comment>
<feature type="signal peptide" evidence="1">
    <location>
        <begin position="1"/>
        <end position="26"/>
    </location>
</feature>
<evidence type="ECO:0000256" key="1">
    <source>
        <dbReference type="SAM" id="SignalP"/>
    </source>
</evidence>
<dbReference type="PANTHER" id="PTHR15503:SF45">
    <property type="entry name" value="RNA-DIRECTED DNA POLYMERASE HOMOLOG"/>
    <property type="match status" value="1"/>
</dbReference>